<dbReference type="PANTHER" id="PTHR12416">
    <property type="entry name" value="RRNA-PROCESSING PROTEIN UTP23 HOMOLOG"/>
    <property type="match status" value="1"/>
</dbReference>
<dbReference type="GO" id="GO:0032040">
    <property type="term" value="C:small-subunit processome"/>
    <property type="evidence" value="ECO:0007669"/>
    <property type="project" value="EnsemblFungi"/>
</dbReference>
<feature type="domain" description="UTP23 sensor motif region" evidence="9">
    <location>
        <begin position="193"/>
        <end position="210"/>
    </location>
</feature>
<keyword evidence="11" id="KW-1185">Reference proteome</keyword>
<reference evidence="10 11" key="1">
    <citation type="journal article" date="2015" name="Genome Biol. Evol.">
        <title>Phylogenomic analyses indicate that early fungi evolved digesting cell walls of algal ancestors of land plants.</title>
        <authorList>
            <person name="Chang Y."/>
            <person name="Wang S."/>
            <person name="Sekimoto S."/>
            <person name="Aerts A.L."/>
            <person name="Choi C."/>
            <person name="Clum A."/>
            <person name="LaButti K.M."/>
            <person name="Lindquist E.A."/>
            <person name="Yee Ngan C."/>
            <person name="Ohm R.A."/>
            <person name="Salamov A.A."/>
            <person name="Grigoriev I.V."/>
            <person name="Spatafora J.W."/>
            <person name="Berbee M.L."/>
        </authorList>
    </citation>
    <scope>NUCLEOTIDE SEQUENCE [LARGE SCALE GENOMIC DNA]</scope>
    <source>
        <strain evidence="10 11">JEL478</strain>
    </source>
</reference>
<comment type="function">
    <text evidence="5">Involved in rRNA-processing and ribosome biogenesis.</text>
</comment>
<dbReference type="OrthoDB" id="25675at2759"/>
<organism evidence="10 11">
    <name type="scientific">Gonapodya prolifera (strain JEL478)</name>
    <name type="common">Monoblepharis prolifera</name>
    <dbReference type="NCBI Taxonomy" id="1344416"/>
    <lineage>
        <taxon>Eukaryota</taxon>
        <taxon>Fungi</taxon>
        <taxon>Fungi incertae sedis</taxon>
        <taxon>Chytridiomycota</taxon>
        <taxon>Chytridiomycota incertae sedis</taxon>
        <taxon>Monoblepharidomycetes</taxon>
        <taxon>Monoblepharidales</taxon>
        <taxon>Gonapodyaceae</taxon>
        <taxon>Gonapodya</taxon>
    </lineage>
</organism>
<keyword evidence="3" id="KW-0698">rRNA processing</keyword>
<evidence type="ECO:0000256" key="6">
    <source>
        <dbReference type="ARBA" id="ARBA00038503"/>
    </source>
</evidence>
<dbReference type="GO" id="GO:0000480">
    <property type="term" value="P:endonucleolytic cleavage in 5'-ETS of tricistronic rRNA transcript (SSU-rRNA, 5.8S rRNA, LSU-rRNA)"/>
    <property type="evidence" value="ECO:0007669"/>
    <property type="project" value="EnsemblFungi"/>
</dbReference>
<dbReference type="CDD" id="cd08553">
    <property type="entry name" value="PIN_Fcf1-like"/>
    <property type="match status" value="1"/>
</dbReference>
<accession>A0A139ATT9</accession>
<dbReference type="Pfam" id="PF04900">
    <property type="entry name" value="Fcf1"/>
    <property type="match status" value="1"/>
</dbReference>
<dbReference type="OMA" id="CCMQALY"/>
<evidence type="ECO:0000256" key="4">
    <source>
        <dbReference type="ARBA" id="ARBA00023242"/>
    </source>
</evidence>
<protein>
    <recommendedName>
        <fullName evidence="7">U three protein 23</fullName>
    </recommendedName>
</protein>
<comment type="subcellular location">
    <subcellularLocation>
        <location evidence="1">Nucleus</location>
        <location evidence="1">Nucleolus</location>
    </subcellularLocation>
</comment>
<evidence type="ECO:0000313" key="10">
    <source>
        <dbReference type="EMBL" id="KXS20156.1"/>
    </source>
</evidence>
<evidence type="ECO:0000256" key="5">
    <source>
        <dbReference type="ARBA" id="ARBA00037300"/>
    </source>
</evidence>
<feature type="compositionally biased region" description="Low complexity" evidence="8">
    <location>
        <begin position="173"/>
        <end position="184"/>
    </location>
</feature>
<evidence type="ECO:0000313" key="11">
    <source>
        <dbReference type="Proteomes" id="UP000070544"/>
    </source>
</evidence>
<dbReference type="GO" id="GO:0000447">
    <property type="term" value="P:endonucleolytic cleavage in ITS1 to separate SSU-rRNA from 5.8S rRNA and LSU-rRNA from tricistronic rRNA transcript (SSU-rRNA, 5.8S rRNA, LSU-rRNA)"/>
    <property type="evidence" value="ECO:0007669"/>
    <property type="project" value="EnsemblFungi"/>
</dbReference>
<feature type="region of interest" description="Disordered" evidence="8">
    <location>
        <begin position="166"/>
        <end position="242"/>
    </location>
</feature>
<evidence type="ECO:0000256" key="1">
    <source>
        <dbReference type="ARBA" id="ARBA00004604"/>
    </source>
</evidence>
<gene>
    <name evidence="10" type="ORF">M427DRAFT_52417</name>
</gene>
<comment type="similarity">
    <text evidence="6">Belongs to the UTP23/FCF1 family. UTP23 subfamily.</text>
</comment>
<evidence type="ECO:0000259" key="9">
    <source>
        <dbReference type="Pfam" id="PF24779"/>
    </source>
</evidence>
<dbReference type="Gene3D" id="3.40.50.1010">
    <property type="entry name" value="5'-nuclease"/>
    <property type="match status" value="1"/>
</dbReference>
<feature type="compositionally biased region" description="Basic and acidic residues" evidence="8">
    <location>
        <begin position="225"/>
        <end position="236"/>
    </location>
</feature>
<dbReference type="STRING" id="1344416.A0A139ATT9"/>
<dbReference type="InterPro" id="IPR006984">
    <property type="entry name" value="Fcf1/UTP23"/>
</dbReference>
<dbReference type="GO" id="GO:0000472">
    <property type="term" value="P:endonucleolytic cleavage to generate mature 5'-end of SSU-rRNA from (SSU-rRNA, 5.8S rRNA, LSU-rRNA)"/>
    <property type="evidence" value="ECO:0007669"/>
    <property type="project" value="EnsemblFungi"/>
</dbReference>
<dbReference type="InterPro" id="IPR029060">
    <property type="entry name" value="PIN-like_dom_sf"/>
</dbReference>
<evidence type="ECO:0000256" key="3">
    <source>
        <dbReference type="ARBA" id="ARBA00022552"/>
    </source>
</evidence>
<keyword evidence="4" id="KW-0539">Nucleus</keyword>
<dbReference type="AlphaFoldDB" id="A0A139ATT9"/>
<keyword evidence="2" id="KW-0690">Ribosome biogenesis</keyword>
<evidence type="ECO:0000256" key="8">
    <source>
        <dbReference type="SAM" id="MobiDB-lite"/>
    </source>
</evidence>
<dbReference type="EMBL" id="KQ965736">
    <property type="protein sequence ID" value="KXS20156.1"/>
    <property type="molecule type" value="Genomic_DNA"/>
</dbReference>
<evidence type="ECO:0000256" key="2">
    <source>
        <dbReference type="ARBA" id="ARBA00022517"/>
    </source>
</evidence>
<dbReference type="SUPFAM" id="SSF88723">
    <property type="entry name" value="PIN domain-like"/>
    <property type="match status" value="1"/>
</dbReference>
<dbReference type="Proteomes" id="UP000070544">
    <property type="component" value="Unassembled WGS sequence"/>
</dbReference>
<dbReference type="Pfam" id="PF24779">
    <property type="entry name" value="UTP23_sensor"/>
    <property type="match status" value="1"/>
</dbReference>
<dbReference type="InterPro" id="IPR057776">
    <property type="entry name" value="UTP23_sensor"/>
</dbReference>
<name>A0A139ATT9_GONPJ</name>
<sequence>MKPKRAKIYKRHMSLYKSAFGFREPYQIIVDGTFAAIAHKCAIDLNALLPPILGGEIRLMHTPCTLTELRLLGPQLSPATASLRALERRHCPHAAQPLQASECIAQVVGDENKHRYCVATQDADLKRVLRNIPGVPLLYITNSAVMLEGPSSTSFEAAKKVELAKTLPQSHESTTLSTATAASSDTPVQPVHKRKRVKGPNPLSMKKKKKGEGKAGDKKKKKQTKPKEKEKSKPDAVTEGFE</sequence>
<feature type="compositionally biased region" description="Basic residues" evidence="8">
    <location>
        <begin position="205"/>
        <end position="224"/>
    </location>
</feature>
<dbReference type="GO" id="GO:0070181">
    <property type="term" value="F:small ribosomal subunit rRNA binding"/>
    <property type="evidence" value="ECO:0007669"/>
    <property type="project" value="EnsemblFungi"/>
</dbReference>
<proteinExistence type="inferred from homology"/>
<evidence type="ECO:0000256" key="7">
    <source>
        <dbReference type="ARBA" id="ARBA00076388"/>
    </source>
</evidence>
<dbReference type="FunFam" id="3.40.50.1010:FF:000006">
    <property type="entry name" value="rRNA-processing protein UTP23 homolog"/>
    <property type="match status" value="1"/>
</dbReference>